<keyword evidence="5 7" id="KW-1133">Transmembrane helix</keyword>
<feature type="transmembrane region" description="Helical" evidence="7">
    <location>
        <begin position="40"/>
        <end position="58"/>
    </location>
</feature>
<dbReference type="InterPro" id="IPR006685">
    <property type="entry name" value="MscS_channel_2nd"/>
</dbReference>
<feature type="domain" description="EF-hand" evidence="8">
    <location>
        <begin position="289"/>
        <end position="324"/>
    </location>
</feature>
<proteinExistence type="inferred from homology"/>
<feature type="transmembrane region" description="Helical" evidence="7">
    <location>
        <begin position="370"/>
        <end position="393"/>
    </location>
</feature>
<comment type="similarity">
    <text evidence="2">Belongs to the MscS (TC 1.A.23) family.</text>
</comment>
<gene>
    <name evidence="9" type="primary">MSL8</name>
    <name evidence="9" type="ORF">TCON_0678</name>
</gene>
<keyword evidence="4" id="KW-0106">Calcium</keyword>
<dbReference type="PROSITE" id="PS50222">
    <property type="entry name" value="EF_HAND_2"/>
    <property type="match status" value="1"/>
</dbReference>
<keyword evidence="10" id="KW-1185">Reference proteome</keyword>
<feature type="transmembrane region" description="Helical" evidence="7">
    <location>
        <begin position="70"/>
        <end position="90"/>
    </location>
</feature>
<evidence type="ECO:0000256" key="1">
    <source>
        <dbReference type="ARBA" id="ARBA00004141"/>
    </source>
</evidence>
<dbReference type="SUPFAM" id="SSF47473">
    <property type="entry name" value="EF-hand"/>
    <property type="match status" value="1"/>
</dbReference>
<evidence type="ECO:0000256" key="4">
    <source>
        <dbReference type="ARBA" id="ARBA00022837"/>
    </source>
</evidence>
<dbReference type="PROSITE" id="PS00018">
    <property type="entry name" value="EF_HAND_1"/>
    <property type="match status" value="1"/>
</dbReference>
<comment type="subcellular location">
    <subcellularLocation>
        <location evidence="1">Membrane</location>
        <topology evidence="1">Multi-pass membrane protein</topology>
    </subcellularLocation>
</comment>
<name>A0ABQ7I0Z8_9MICR</name>
<dbReference type="PANTHER" id="PTHR31618">
    <property type="entry name" value="MECHANOSENSITIVE ION CHANNEL PROTEIN 5"/>
    <property type="match status" value="1"/>
</dbReference>
<evidence type="ECO:0000256" key="5">
    <source>
        <dbReference type="ARBA" id="ARBA00022989"/>
    </source>
</evidence>
<dbReference type="Pfam" id="PF00924">
    <property type="entry name" value="MS_channel_2nd"/>
    <property type="match status" value="1"/>
</dbReference>
<dbReference type="PANTHER" id="PTHR31618:SF1">
    <property type="entry name" value="EF-HAND DOMAIN-CONTAINING PROTEIN"/>
    <property type="match status" value="1"/>
</dbReference>
<comment type="caution">
    <text evidence="9">The sequence shown here is derived from an EMBL/GenBank/DDBJ whole genome shotgun (WGS) entry which is preliminary data.</text>
</comment>
<dbReference type="InterPro" id="IPR016688">
    <property type="entry name" value="MscS-like_plants/fungi"/>
</dbReference>
<feature type="transmembrane region" description="Helical" evidence="7">
    <location>
        <begin position="111"/>
        <end position="129"/>
    </location>
</feature>
<evidence type="ECO:0000256" key="7">
    <source>
        <dbReference type="SAM" id="Phobius"/>
    </source>
</evidence>
<sequence length="551" mass="63466">MEEDDFNWYEEVLEADIEEFEPADKGKSTTSKLFDILIKVFRYVFLITLVVLFYRYLFKYETATFFGVDLDIFLFGITVYCGSLIIIAGLSRGAVYLIKQMSSEQLEKKALSIYKWAALGIWFILNLYLLKYFKKGLGDYYKLIRSFLLSGTLTCISFTGVAIAMQYFYEYFLQKSLYLKMNEVDSKERIIAAMKSFRYELSESSLSVTEECKCQDIFCCNNSDIENTDENASHIELKMEEDNKVGDMYLKGPEIQTLYDAKTLARDVFRKGSQDGVVFTFEDFSKMFPNTQIALQAFSYFDSNDDREVSKKEFRDTIVGFYMDRVNLEKNFGIAKGFVDIVADVFYIIVSAFLCLAYLIIFGIPLKDLLALALSSALMLNFLVSGMAVDLYFNFMVLLSHPFDIGDDVIVDGVDYKVYKIGLSSTSLLGANGGKVKFLNSKLWQKNLINMTRAPEKIILFEFELDPALDVEKLKELKMRIFLFVKQRSYDFYESFSLEAKSESDTNLKSLNCCLILRCKSYKSKAKKFQLRVEISKFLKDTMDELGIIAL</sequence>
<keyword evidence="6 7" id="KW-0472">Membrane</keyword>
<dbReference type="InterPro" id="IPR011992">
    <property type="entry name" value="EF-hand-dom_pair"/>
</dbReference>
<dbReference type="InterPro" id="IPR018247">
    <property type="entry name" value="EF_Hand_1_Ca_BS"/>
</dbReference>
<dbReference type="Gene3D" id="2.30.30.60">
    <property type="match status" value="1"/>
</dbReference>
<dbReference type="InterPro" id="IPR010920">
    <property type="entry name" value="LSM_dom_sf"/>
</dbReference>
<reference evidence="9 10" key="1">
    <citation type="submission" date="2019-01" db="EMBL/GenBank/DDBJ databases">
        <title>Genomes sequencing and comparative genomics of infectious freshwater microsporidia, Cucumispora dikerogammari and Thelohania contejeani.</title>
        <authorList>
            <person name="Cormier A."/>
            <person name="Giraud I."/>
            <person name="Wattier R."/>
            <person name="Teixeira M."/>
            <person name="Grandjean F."/>
            <person name="Rigaud T."/>
            <person name="Cordaux R."/>
        </authorList>
    </citation>
    <scope>NUCLEOTIDE SEQUENCE [LARGE SCALE GENOMIC DNA]</scope>
    <source>
        <strain evidence="9">T1</strain>
        <tissue evidence="9">Spores</tissue>
    </source>
</reference>
<evidence type="ECO:0000313" key="9">
    <source>
        <dbReference type="EMBL" id="KAF7684115.1"/>
    </source>
</evidence>
<dbReference type="Proteomes" id="UP001516464">
    <property type="component" value="Unassembled WGS sequence"/>
</dbReference>
<feature type="transmembrane region" description="Helical" evidence="7">
    <location>
        <begin position="345"/>
        <end position="364"/>
    </location>
</feature>
<accession>A0ABQ7I0Z8</accession>
<dbReference type="InterPro" id="IPR002048">
    <property type="entry name" value="EF_hand_dom"/>
</dbReference>
<keyword evidence="3 7" id="KW-0812">Transmembrane</keyword>
<dbReference type="SUPFAM" id="SSF50182">
    <property type="entry name" value="Sm-like ribonucleoproteins"/>
    <property type="match status" value="1"/>
</dbReference>
<dbReference type="EMBL" id="SBIQ01000028">
    <property type="protein sequence ID" value="KAF7684115.1"/>
    <property type="molecule type" value="Genomic_DNA"/>
</dbReference>
<feature type="transmembrane region" description="Helical" evidence="7">
    <location>
        <begin position="149"/>
        <end position="169"/>
    </location>
</feature>
<evidence type="ECO:0000256" key="6">
    <source>
        <dbReference type="ARBA" id="ARBA00023136"/>
    </source>
</evidence>
<evidence type="ECO:0000259" key="8">
    <source>
        <dbReference type="PROSITE" id="PS50222"/>
    </source>
</evidence>
<evidence type="ECO:0000256" key="2">
    <source>
        <dbReference type="ARBA" id="ARBA00008017"/>
    </source>
</evidence>
<protein>
    <submittedName>
        <fullName evidence="9">Mechanosensitive ion channel protein 8</fullName>
    </submittedName>
</protein>
<evidence type="ECO:0000313" key="10">
    <source>
        <dbReference type="Proteomes" id="UP001516464"/>
    </source>
</evidence>
<evidence type="ECO:0000256" key="3">
    <source>
        <dbReference type="ARBA" id="ARBA00022692"/>
    </source>
</evidence>
<organism evidence="9 10">
    <name type="scientific">Astathelohania contejeani</name>
    <dbReference type="NCBI Taxonomy" id="164912"/>
    <lineage>
        <taxon>Eukaryota</taxon>
        <taxon>Fungi</taxon>
        <taxon>Fungi incertae sedis</taxon>
        <taxon>Microsporidia</taxon>
        <taxon>Astathelohaniidae</taxon>
        <taxon>Astathelohania</taxon>
    </lineage>
</organism>
<dbReference type="InterPro" id="IPR023408">
    <property type="entry name" value="MscS_beta-dom_sf"/>
</dbReference>